<dbReference type="EMBL" id="JARKIF010000065">
    <property type="protein sequence ID" value="KAJ7606011.1"/>
    <property type="molecule type" value="Genomic_DNA"/>
</dbReference>
<protein>
    <submittedName>
        <fullName evidence="2">Uncharacterized protein</fullName>
    </submittedName>
</protein>
<feature type="region of interest" description="Disordered" evidence="1">
    <location>
        <begin position="390"/>
        <end position="411"/>
    </location>
</feature>
<feature type="compositionally biased region" description="Acidic residues" evidence="1">
    <location>
        <begin position="392"/>
        <end position="402"/>
    </location>
</feature>
<sequence length="411" mass="47551">MIDHSSGLNSATMAPLTLVRSCIPIRLDEPYFDFQSFKIFEHLLQISGLKMNQWNLHKLSRSWGRKTHKIFQDDGQIMPGQVHNLPISSKILNKLENLAKSCKIFEDVTEMMVVATRKHLLSTKGLHSIHLDPSLQHTLQHRWMNDKKNIKPEIAWSQFRRRFAPGFENVLEIGVHKGWYSPGNLLESLVFRWVFIPWLQAEIDNYVNRVNTTAKRADRNKILPHGVPNDIFQYPDDYGALDFKIMADTNAIEHVRRRGHDVFKLVPDDFAALAAEFYGDIGNPPVSQTNVWEVYLQILQRFEHPDTFDRMPRDRDAEWGHVLTMAEDDYREEHLELIPNLENLAHGREGYIYYGGVNNGLGIERDEPLLAGTHFVPIIEDDFLLADLTSDKEDENSEEDENQVEKIVTAM</sequence>
<dbReference type="Proteomes" id="UP001221142">
    <property type="component" value="Unassembled WGS sequence"/>
</dbReference>
<accession>A0AAD7B035</accession>
<comment type="caution">
    <text evidence="2">The sequence shown here is derived from an EMBL/GenBank/DDBJ whole genome shotgun (WGS) entry which is preliminary data.</text>
</comment>
<name>A0AAD7B035_9AGAR</name>
<evidence type="ECO:0000256" key="1">
    <source>
        <dbReference type="SAM" id="MobiDB-lite"/>
    </source>
</evidence>
<evidence type="ECO:0000313" key="3">
    <source>
        <dbReference type="Proteomes" id="UP001221142"/>
    </source>
</evidence>
<keyword evidence="3" id="KW-1185">Reference proteome</keyword>
<evidence type="ECO:0000313" key="2">
    <source>
        <dbReference type="EMBL" id="KAJ7606011.1"/>
    </source>
</evidence>
<proteinExistence type="predicted"/>
<gene>
    <name evidence="2" type="ORF">FB45DRAFT_1012232</name>
</gene>
<organism evidence="2 3">
    <name type="scientific">Roridomyces roridus</name>
    <dbReference type="NCBI Taxonomy" id="1738132"/>
    <lineage>
        <taxon>Eukaryota</taxon>
        <taxon>Fungi</taxon>
        <taxon>Dikarya</taxon>
        <taxon>Basidiomycota</taxon>
        <taxon>Agaricomycotina</taxon>
        <taxon>Agaricomycetes</taxon>
        <taxon>Agaricomycetidae</taxon>
        <taxon>Agaricales</taxon>
        <taxon>Marasmiineae</taxon>
        <taxon>Mycenaceae</taxon>
        <taxon>Roridomyces</taxon>
    </lineage>
</organism>
<dbReference type="AlphaFoldDB" id="A0AAD7B035"/>
<reference evidence="2" key="1">
    <citation type="submission" date="2023-03" db="EMBL/GenBank/DDBJ databases">
        <title>Massive genome expansion in bonnet fungi (Mycena s.s.) driven by repeated elements and novel gene families across ecological guilds.</title>
        <authorList>
            <consortium name="Lawrence Berkeley National Laboratory"/>
            <person name="Harder C.B."/>
            <person name="Miyauchi S."/>
            <person name="Viragh M."/>
            <person name="Kuo A."/>
            <person name="Thoen E."/>
            <person name="Andreopoulos B."/>
            <person name="Lu D."/>
            <person name="Skrede I."/>
            <person name="Drula E."/>
            <person name="Henrissat B."/>
            <person name="Morin E."/>
            <person name="Kohler A."/>
            <person name="Barry K."/>
            <person name="LaButti K."/>
            <person name="Morin E."/>
            <person name="Salamov A."/>
            <person name="Lipzen A."/>
            <person name="Mereny Z."/>
            <person name="Hegedus B."/>
            <person name="Baldrian P."/>
            <person name="Stursova M."/>
            <person name="Weitz H."/>
            <person name="Taylor A."/>
            <person name="Grigoriev I.V."/>
            <person name="Nagy L.G."/>
            <person name="Martin F."/>
            <person name="Kauserud H."/>
        </authorList>
    </citation>
    <scope>NUCLEOTIDE SEQUENCE</scope>
    <source>
        <strain evidence="2">9284</strain>
    </source>
</reference>